<protein>
    <submittedName>
        <fullName evidence="1">Uncharacterized protein</fullName>
    </submittedName>
</protein>
<evidence type="ECO:0000313" key="1">
    <source>
        <dbReference type="EMBL" id="WNM57481.1"/>
    </source>
</evidence>
<name>A0AA96JW39_9BACT</name>
<organism evidence="1 2">
    <name type="scientific">Candidatus Nitrospira allomarina</name>
    <dbReference type="NCBI Taxonomy" id="3020900"/>
    <lineage>
        <taxon>Bacteria</taxon>
        <taxon>Pseudomonadati</taxon>
        <taxon>Nitrospirota</taxon>
        <taxon>Nitrospiria</taxon>
        <taxon>Nitrospirales</taxon>
        <taxon>Nitrospiraceae</taxon>
        <taxon>Nitrospira</taxon>
    </lineage>
</organism>
<keyword evidence="2" id="KW-1185">Reference proteome</keyword>
<evidence type="ECO:0000313" key="2">
    <source>
        <dbReference type="Proteomes" id="UP001302719"/>
    </source>
</evidence>
<sequence>MGSIDTGFRPGSRGQGIRGFAPVRRATFVSAKVAKTMLTVAWPFGCPARFTDTGGGQTRCAQTLPAFLPVPVALLGHATRPGELHEGKIDPR</sequence>
<reference evidence="1 2" key="1">
    <citation type="submission" date="2023-01" db="EMBL/GenBank/DDBJ databases">
        <title>Cultivation and genomic characterization of new, ubiquitous marine nitrite-oxidizing bacteria from the Nitrospirales.</title>
        <authorList>
            <person name="Mueller A.J."/>
            <person name="Daebeler A."/>
            <person name="Herbold C.W."/>
            <person name="Kirkegaard R.H."/>
            <person name="Daims H."/>
        </authorList>
    </citation>
    <scope>NUCLEOTIDE SEQUENCE [LARGE SCALE GENOMIC DNA]</scope>
    <source>
        <strain evidence="1 2">VA</strain>
    </source>
</reference>
<dbReference type="Proteomes" id="UP001302719">
    <property type="component" value="Chromosome"/>
</dbReference>
<gene>
    <name evidence="1" type="ORF">PP769_16135</name>
</gene>
<dbReference type="KEGG" id="nall:PP769_16135"/>
<accession>A0AA96JW39</accession>
<dbReference type="EMBL" id="CP116967">
    <property type="protein sequence ID" value="WNM57481.1"/>
    <property type="molecule type" value="Genomic_DNA"/>
</dbReference>
<proteinExistence type="predicted"/>
<dbReference type="RefSeq" id="WP_312642005.1">
    <property type="nucleotide sequence ID" value="NZ_CP116967.1"/>
</dbReference>
<dbReference type="AlphaFoldDB" id="A0AA96JW39"/>